<proteinExistence type="predicted"/>
<feature type="signal peptide" evidence="1">
    <location>
        <begin position="1"/>
        <end position="30"/>
    </location>
</feature>
<organism evidence="3 4">
    <name type="scientific">Trujillonella endophytica</name>
    <dbReference type="NCBI Taxonomy" id="673521"/>
    <lineage>
        <taxon>Bacteria</taxon>
        <taxon>Bacillati</taxon>
        <taxon>Actinomycetota</taxon>
        <taxon>Actinomycetes</taxon>
        <taxon>Geodermatophilales</taxon>
        <taxon>Geodermatophilaceae</taxon>
        <taxon>Trujillonella</taxon>
    </lineage>
</organism>
<dbReference type="OrthoDB" id="5800709at2"/>
<evidence type="ECO:0000313" key="4">
    <source>
        <dbReference type="Proteomes" id="UP000198960"/>
    </source>
</evidence>
<dbReference type="InterPro" id="IPR025510">
    <property type="entry name" value="DUF4397"/>
</dbReference>
<evidence type="ECO:0000256" key="1">
    <source>
        <dbReference type="SAM" id="SignalP"/>
    </source>
</evidence>
<evidence type="ECO:0000259" key="2">
    <source>
        <dbReference type="Pfam" id="PF14344"/>
    </source>
</evidence>
<dbReference type="STRING" id="673521.SAMN05660991_04632"/>
<evidence type="ECO:0000313" key="3">
    <source>
        <dbReference type="EMBL" id="SEP29873.1"/>
    </source>
</evidence>
<dbReference type="EMBL" id="FOEE01000026">
    <property type="protein sequence ID" value="SEP29873.1"/>
    <property type="molecule type" value="Genomic_DNA"/>
</dbReference>
<keyword evidence="1" id="KW-0732">Signal</keyword>
<dbReference type="Proteomes" id="UP000198960">
    <property type="component" value="Unassembled WGS sequence"/>
</dbReference>
<feature type="chain" id="PRO_5011732202" description="DUF4397 domain-containing protein" evidence="1">
    <location>
        <begin position="31"/>
        <end position="273"/>
    </location>
</feature>
<sequence>MTRTRSLGLAAGAAGAVSTLLVLGASPALADDTATVSVLHAVPNTPVDVYANGERLIDDFQPGTLTDPLTLPAGSYDLAIFPADAPDNSGAPLLSADGVAVPAGANATVVAHLDADGGPVLTPFVNDTSAVPAGQARVTVRHTAAAPAVDVRAGGSVVVPGLTNPNEASLVVPAGTIPADVVVAGTDTVAIGPADLTLAEGATTVVYAWGSQEAGYQLAVQTIEGAHSAPSGVPGGTGGLTDDEGFPMPLAALSLAGIALAGVSARRLVANRS</sequence>
<gene>
    <name evidence="3" type="ORF">SAMN05660991_04632</name>
</gene>
<feature type="domain" description="DUF4397" evidence="2">
    <location>
        <begin position="34"/>
        <end position="152"/>
    </location>
</feature>
<protein>
    <recommendedName>
        <fullName evidence="2">DUF4397 domain-containing protein</fullName>
    </recommendedName>
</protein>
<keyword evidence="4" id="KW-1185">Reference proteome</keyword>
<dbReference type="RefSeq" id="WP_091949625.1">
    <property type="nucleotide sequence ID" value="NZ_FOEE01000026.1"/>
</dbReference>
<accession>A0A1H8WQU5</accession>
<dbReference type="Pfam" id="PF14344">
    <property type="entry name" value="DUF4397"/>
    <property type="match status" value="1"/>
</dbReference>
<name>A0A1H8WQU5_9ACTN</name>
<reference evidence="4" key="1">
    <citation type="submission" date="2016-10" db="EMBL/GenBank/DDBJ databases">
        <authorList>
            <person name="Varghese N."/>
            <person name="Submissions S."/>
        </authorList>
    </citation>
    <scope>NUCLEOTIDE SEQUENCE [LARGE SCALE GENOMIC DNA]</scope>
    <source>
        <strain evidence="4">DSM 45413</strain>
    </source>
</reference>
<dbReference type="AlphaFoldDB" id="A0A1H8WQU5"/>